<proteinExistence type="predicted"/>
<reference evidence="1 2" key="1">
    <citation type="submission" date="2015-09" db="EMBL/GenBank/DDBJ databases">
        <title>A metagenomics-based metabolic model of nitrate-dependent anaerobic oxidation of methane by Methanoperedens-like archaea.</title>
        <authorList>
            <person name="Arshad A."/>
            <person name="Speth D.R."/>
            <person name="De Graaf R.M."/>
            <person name="Op Den Camp H.J."/>
            <person name="Jetten M.S."/>
            <person name="Welte C.U."/>
        </authorList>
    </citation>
    <scope>NUCLEOTIDE SEQUENCE [LARGE SCALE GENOMIC DNA]</scope>
</reference>
<dbReference type="Proteomes" id="UP000050360">
    <property type="component" value="Unassembled WGS sequence"/>
</dbReference>
<gene>
    <name evidence="1" type="ORF">MPEBLZ_01458</name>
</gene>
<protein>
    <recommendedName>
        <fullName evidence="3">Guanylate cyclase domain-containing protein</fullName>
    </recommendedName>
</protein>
<sequence>MPIRNYDGDTFVAFLDISGFKELMRQGKAFEALNCFYNAGYKILDNQVSKQVEGLFVSDCGILFVRNDSSTQIDDLYSLLEIIKKINEKMIKNDFMLTTSVAYGSFKYEDRIEFEGINKSLLGGNAYLDAYLDNGSGKPKIQPGQCRLVKKNFPADLINRIPRRLVERNGNDKHYYYYWMVRDPDEIHRFEDEYKNTYNLKYAGMLNVLKSYQINH</sequence>
<organism evidence="1 2">
    <name type="scientific">Candidatus Methanoperedens nitratireducens</name>
    <dbReference type="NCBI Taxonomy" id="1392998"/>
    <lineage>
        <taxon>Archaea</taxon>
        <taxon>Methanobacteriati</taxon>
        <taxon>Methanobacteriota</taxon>
        <taxon>Stenosarchaea group</taxon>
        <taxon>Methanomicrobia</taxon>
        <taxon>Methanosarcinales</taxon>
        <taxon>ANME-2 cluster</taxon>
        <taxon>Candidatus Methanoperedentaceae</taxon>
        <taxon>Candidatus Methanoperedens</taxon>
    </lineage>
</organism>
<evidence type="ECO:0000313" key="1">
    <source>
        <dbReference type="EMBL" id="KPQ43990.1"/>
    </source>
</evidence>
<dbReference type="EMBL" id="LKCM01000118">
    <property type="protein sequence ID" value="KPQ43990.1"/>
    <property type="molecule type" value="Genomic_DNA"/>
</dbReference>
<dbReference type="AlphaFoldDB" id="A0A0P8CB13"/>
<comment type="caution">
    <text evidence="1">The sequence shown here is derived from an EMBL/GenBank/DDBJ whole genome shotgun (WGS) entry which is preliminary data.</text>
</comment>
<evidence type="ECO:0000313" key="2">
    <source>
        <dbReference type="Proteomes" id="UP000050360"/>
    </source>
</evidence>
<name>A0A0P8CB13_9EURY</name>
<evidence type="ECO:0008006" key="3">
    <source>
        <dbReference type="Google" id="ProtNLM"/>
    </source>
</evidence>
<accession>A0A0P8CB13</accession>